<evidence type="ECO:0000256" key="1">
    <source>
        <dbReference type="SAM" id="MobiDB-lite"/>
    </source>
</evidence>
<dbReference type="PANTHER" id="PTHR16148">
    <property type="entry name" value="NF-KAPPA-B-REPRESSING FACTOR-RELATED"/>
    <property type="match status" value="1"/>
</dbReference>
<evidence type="ECO:0000256" key="3">
    <source>
        <dbReference type="SAM" id="SignalP"/>
    </source>
</evidence>
<name>A0A813IYC8_POLGL</name>
<comment type="caution">
    <text evidence="4">The sequence shown here is derived from an EMBL/GenBank/DDBJ whole genome shotgun (WGS) entry which is preliminary data.</text>
</comment>
<dbReference type="PANTHER" id="PTHR16148:SF14">
    <property type="entry name" value="MYND-TYPE DOMAIN-CONTAINING PROTEIN"/>
    <property type="match status" value="1"/>
</dbReference>
<protein>
    <submittedName>
        <fullName evidence="4">Uncharacterized protein</fullName>
    </submittedName>
</protein>
<evidence type="ECO:0000313" key="5">
    <source>
        <dbReference type="Proteomes" id="UP000626109"/>
    </source>
</evidence>
<feature type="region of interest" description="Disordered" evidence="1">
    <location>
        <begin position="48"/>
        <end position="93"/>
    </location>
</feature>
<feature type="chain" id="PRO_5032580923" evidence="3">
    <location>
        <begin position="18"/>
        <end position="438"/>
    </location>
</feature>
<reference evidence="4" key="1">
    <citation type="submission" date="2021-02" db="EMBL/GenBank/DDBJ databases">
        <authorList>
            <person name="Dougan E. K."/>
            <person name="Rhodes N."/>
            <person name="Thang M."/>
            <person name="Chan C."/>
        </authorList>
    </citation>
    <scope>NUCLEOTIDE SEQUENCE</scope>
</reference>
<feature type="compositionally biased region" description="Low complexity" evidence="1">
    <location>
        <begin position="158"/>
        <end position="187"/>
    </location>
</feature>
<feature type="signal peptide" evidence="3">
    <location>
        <begin position="1"/>
        <end position="17"/>
    </location>
</feature>
<feature type="compositionally biased region" description="Low complexity" evidence="1">
    <location>
        <begin position="52"/>
        <end position="90"/>
    </location>
</feature>
<feature type="region of interest" description="Disordered" evidence="1">
    <location>
        <begin position="135"/>
        <end position="187"/>
    </location>
</feature>
<dbReference type="AlphaFoldDB" id="A0A813IYC8"/>
<keyword evidence="2" id="KW-0812">Transmembrane</keyword>
<sequence>VLLQQNLWRLLFQALQAALCDPALNLGLACNGTLSRHGDRLRVSGALSTTTNHKNNNDNNDNNDNDNNNKNNNNDISNNSSNSNNNNNYNKDNKNNISQLLVYLEAVPARADGAELLRDDLKSLAAALGQEGGFEAPGHDLFGPPAAANIDPPGPAFNNNSSSNSHNNNRNNNNDNNKNNNNKINNNDNNNNNINWIFAGFGSLWGSPQLFGVRPESQFSNQSWFPSVRFSFSGEPYIINHRSVPDWELEVVPAPAVDSRLGLLSSLAEMERLALEVSCGLLGASWLGLFLMRCLGWRVLFGKKGSPWQLAQTSRGLSLIALLTDFVELLLASLVFGFSLWLSRSHFEETSQQWLSRLAAAIGLFVALLVAALPLSRLSLQLLMAEGAGMLPSSRRLCRRRLPRQKWIRLLFLVILWHGLALVAALVTTGSKLRRDVF</sequence>
<feature type="non-terminal residue" evidence="4">
    <location>
        <position position="1"/>
    </location>
</feature>
<gene>
    <name evidence="4" type="ORF">PGLA2088_LOCUS13701</name>
</gene>
<dbReference type="EMBL" id="CAJNNW010016490">
    <property type="protein sequence ID" value="CAE8659235.1"/>
    <property type="molecule type" value="Genomic_DNA"/>
</dbReference>
<keyword evidence="2" id="KW-1133">Transmembrane helix</keyword>
<keyword evidence="3" id="KW-0732">Signal</keyword>
<proteinExistence type="predicted"/>
<evidence type="ECO:0000256" key="2">
    <source>
        <dbReference type="SAM" id="Phobius"/>
    </source>
</evidence>
<accession>A0A813IYC8</accession>
<feature type="transmembrane region" description="Helical" evidence="2">
    <location>
        <begin position="407"/>
        <end position="428"/>
    </location>
</feature>
<dbReference type="Proteomes" id="UP000626109">
    <property type="component" value="Unassembled WGS sequence"/>
</dbReference>
<feature type="transmembrane region" description="Helical" evidence="2">
    <location>
        <begin position="273"/>
        <end position="295"/>
    </location>
</feature>
<feature type="transmembrane region" description="Helical" evidence="2">
    <location>
        <begin position="354"/>
        <end position="375"/>
    </location>
</feature>
<keyword evidence="2" id="KW-0472">Membrane</keyword>
<organism evidence="4 5">
    <name type="scientific">Polarella glacialis</name>
    <name type="common">Dinoflagellate</name>
    <dbReference type="NCBI Taxonomy" id="89957"/>
    <lineage>
        <taxon>Eukaryota</taxon>
        <taxon>Sar</taxon>
        <taxon>Alveolata</taxon>
        <taxon>Dinophyceae</taxon>
        <taxon>Suessiales</taxon>
        <taxon>Suessiaceae</taxon>
        <taxon>Polarella</taxon>
    </lineage>
</organism>
<evidence type="ECO:0000313" key="4">
    <source>
        <dbReference type="EMBL" id="CAE8659235.1"/>
    </source>
</evidence>
<feature type="transmembrane region" description="Helical" evidence="2">
    <location>
        <begin position="316"/>
        <end position="342"/>
    </location>
</feature>